<dbReference type="HOGENOM" id="CLU_3053937_0_0_1"/>
<gene>
    <name evidence="1" type="ORF">SELMODRAFT_106568</name>
</gene>
<reference evidence="1 2" key="1">
    <citation type="journal article" date="2011" name="Science">
        <title>The Selaginella genome identifies genetic changes associated with the evolution of vascular plants.</title>
        <authorList>
            <person name="Banks J.A."/>
            <person name="Nishiyama T."/>
            <person name="Hasebe M."/>
            <person name="Bowman J.L."/>
            <person name="Gribskov M."/>
            <person name="dePamphilis C."/>
            <person name="Albert V.A."/>
            <person name="Aono N."/>
            <person name="Aoyama T."/>
            <person name="Ambrose B.A."/>
            <person name="Ashton N.W."/>
            <person name="Axtell M.J."/>
            <person name="Barker E."/>
            <person name="Barker M.S."/>
            <person name="Bennetzen J.L."/>
            <person name="Bonawitz N.D."/>
            <person name="Chapple C."/>
            <person name="Cheng C."/>
            <person name="Correa L.G."/>
            <person name="Dacre M."/>
            <person name="DeBarry J."/>
            <person name="Dreyer I."/>
            <person name="Elias M."/>
            <person name="Engstrom E.M."/>
            <person name="Estelle M."/>
            <person name="Feng L."/>
            <person name="Finet C."/>
            <person name="Floyd S.K."/>
            <person name="Frommer W.B."/>
            <person name="Fujita T."/>
            <person name="Gramzow L."/>
            <person name="Gutensohn M."/>
            <person name="Harholt J."/>
            <person name="Hattori M."/>
            <person name="Heyl A."/>
            <person name="Hirai T."/>
            <person name="Hiwatashi Y."/>
            <person name="Ishikawa M."/>
            <person name="Iwata M."/>
            <person name="Karol K.G."/>
            <person name="Koehler B."/>
            <person name="Kolukisaoglu U."/>
            <person name="Kubo M."/>
            <person name="Kurata T."/>
            <person name="Lalonde S."/>
            <person name="Li K."/>
            <person name="Li Y."/>
            <person name="Litt A."/>
            <person name="Lyons E."/>
            <person name="Manning G."/>
            <person name="Maruyama T."/>
            <person name="Michael T.P."/>
            <person name="Mikami K."/>
            <person name="Miyazaki S."/>
            <person name="Morinaga S."/>
            <person name="Murata T."/>
            <person name="Mueller-Roeber B."/>
            <person name="Nelson D.R."/>
            <person name="Obara M."/>
            <person name="Oguri Y."/>
            <person name="Olmstead R.G."/>
            <person name="Onodera N."/>
            <person name="Petersen B.L."/>
            <person name="Pils B."/>
            <person name="Prigge M."/>
            <person name="Rensing S.A."/>
            <person name="Riano-Pachon D.M."/>
            <person name="Roberts A.W."/>
            <person name="Sato Y."/>
            <person name="Scheller H.V."/>
            <person name="Schulz B."/>
            <person name="Schulz C."/>
            <person name="Shakirov E.V."/>
            <person name="Shibagaki N."/>
            <person name="Shinohara N."/>
            <person name="Shippen D.E."/>
            <person name="Soerensen I."/>
            <person name="Sotooka R."/>
            <person name="Sugimoto N."/>
            <person name="Sugita M."/>
            <person name="Sumikawa N."/>
            <person name="Tanurdzic M."/>
            <person name="Theissen G."/>
            <person name="Ulvskov P."/>
            <person name="Wakazuki S."/>
            <person name="Weng J.K."/>
            <person name="Willats W.W."/>
            <person name="Wipf D."/>
            <person name="Wolf P.G."/>
            <person name="Yang L."/>
            <person name="Zimmer A.D."/>
            <person name="Zhu Q."/>
            <person name="Mitros T."/>
            <person name="Hellsten U."/>
            <person name="Loque D."/>
            <person name="Otillar R."/>
            <person name="Salamov A."/>
            <person name="Schmutz J."/>
            <person name="Shapiro H."/>
            <person name="Lindquist E."/>
            <person name="Lucas S."/>
            <person name="Rokhsar D."/>
            <person name="Grigoriev I.V."/>
        </authorList>
    </citation>
    <scope>NUCLEOTIDE SEQUENCE [LARGE SCALE GENOMIC DNA]</scope>
</reference>
<dbReference type="KEGG" id="smo:SELMODRAFT_106568"/>
<evidence type="ECO:0000313" key="1">
    <source>
        <dbReference type="EMBL" id="EFJ21881.1"/>
    </source>
</evidence>
<sequence length="54" mass="5861">MAKGSAIYGLKQSPRSWYKRYDSFMLSVGARLTAISTSSSTFSICLFSLGISTS</sequence>
<dbReference type="InParanoid" id="D8S1M6"/>
<protein>
    <recommendedName>
        <fullName evidence="3">Reverse transcriptase Ty1/copia-type domain-containing protein</fullName>
    </recommendedName>
</protein>
<accession>D8S1M6</accession>
<name>D8S1M6_SELML</name>
<dbReference type="EMBL" id="GL377598">
    <property type="protein sequence ID" value="EFJ21881.1"/>
    <property type="molecule type" value="Genomic_DNA"/>
</dbReference>
<evidence type="ECO:0000313" key="2">
    <source>
        <dbReference type="Proteomes" id="UP000001514"/>
    </source>
</evidence>
<proteinExistence type="predicted"/>
<dbReference type="Proteomes" id="UP000001514">
    <property type="component" value="Unassembled WGS sequence"/>
</dbReference>
<dbReference type="AlphaFoldDB" id="D8S1M6"/>
<evidence type="ECO:0008006" key="3">
    <source>
        <dbReference type="Google" id="ProtNLM"/>
    </source>
</evidence>
<keyword evidence="2" id="KW-1185">Reference proteome</keyword>
<organism evidence="2">
    <name type="scientific">Selaginella moellendorffii</name>
    <name type="common">Spikemoss</name>
    <dbReference type="NCBI Taxonomy" id="88036"/>
    <lineage>
        <taxon>Eukaryota</taxon>
        <taxon>Viridiplantae</taxon>
        <taxon>Streptophyta</taxon>
        <taxon>Embryophyta</taxon>
        <taxon>Tracheophyta</taxon>
        <taxon>Lycopodiopsida</taxon>
        <taxon>Selaginellales</taxon>
        <taxon>Selaginellaceae</taxon>
        <taxon>Selaginella</taxon>
    </lineage>
</organism>
<dbReference type="Gramene" id="EFJ21881">
    <property type="protein sequence ID" value="EFJ21881"/>
    <property type="gene ID" value="SELMODRAFT_106568"/>
</dbReference>